<dbReference type="GO" id="GO:0016740">
    <property type="term" value="F:transferase activity"/>
    <property type="evidence" value="ECO:0007669"/>
    <property type="project" value="UniProtKB-KW"/>
</dbReference>
<sequence>MTLGTNFSSIVDIGSEITLVGYYGMDNFGDDLMLKSLLDEFGKHNLTVNILAYREVSWLLKESYPNVKVWIWPDSKIGKFQLFKKASQNSKAVFWGGGTCFTDEDGDGYFKYMIYAKLLGKKVGYLGVGIGNLSKTSRLFKTKKLINISSILTFRDKTSLKKALNWKKKSSKASIELVEDPANQTLKGLASSLPVQTNNNSLVLAWRDLSDYSNTTIGSELLPVSEMAIKLCEAHEVNRIIIMDTDSVRDKELSISLKESIEKLNGTISVEYNDCTNYEEKLAVINESKVVFTSRLHVAVAAKYLNKECFVYNYSPKISYFVQEEGNNKIQLIDKDLTIKSA</sequence>
<dbReference type="Pfam" id="PF04230">
    <property type="entry name" value="PS_pyruv_trans"/>
    <property type="match status" value="1"/>
</dbReference>
<evidence type="ECO:0000313" key="3">
    <source>
        <dbReference type="Proteomes" id="UP000256519"/>
    </source>
</evidence>
<accession>A0A2B9STW4</accession>
<organism evidence="2 3">
    <name type="scientific">Priestia megaterium</name>
    <name type="common">Bacillus megaterium</name>
    <dbReference type="NCBI Taxonomy" id="1404"/>
    <lineage>
        <taxon>Bacteria</taxon>
        <taxon>Bacillati</taxon>
        <taxon>Bacillota</taxon>
        <taxon>Bacilli</taxon>
        <taxon>Bacillales</taxon>
        <taxon>Bacillaceae</taxon>
        <taxon>Priestia</taxon>
    </lineage>
</organism>
<reference evidence="2 3" key="1">
    <citation type="journal article" date="2018" name="Appl. Environ. Microbiol.">
        <title>Antimicrobial susceptibility testing and tentative epidemiological cut-off values of five Bacillus species relevant for use as animal feed additives or for plant protection.</title>
        <authorList>
            <person name="Agerso Y."/>
            <person name="Stuer-Lauridsen B."/>
            <person name="Bjerre K."/>
            <person name="Jensen M.G."/>
            <person name="Johansen E."/>
            <person name="Bennedsen M."/>
            <person name="Brockmann E."/>
            <person name="Nielsen B."/>
        </authorList>
    </citation>
    <scope>NUCLEOTIDE SEQUENCE [LARGE SCALE GENOMIC DNA]</scope>
    <source>
        <strain evidence="2 3">CHCC20162</strain>
    </source>
</reference>
<dbReference type="PANTHER" id="PTHR36836">
    <property type="entry name" value="COLANIC ACID BIOSYNTHESIS PROTEIN WCAK"/>
    <property type="match status" value="1"/>
</dbReference>
<dbReference type="Proteomes" id="UP000256519">
    <property type="component" value="Unassembled WGS sequence"/>
</dbReference>
<dbReference type="AlphaFoldDB" id="A0A2B9STW4"/>
<feature type="domain" description="Polysaccharide pyruvyl transferase" evidence="1">
    <location>
        <begin position="27"/>
        <end position="315"/>
    </location>
</feature>
<gene>
    <name evidence="2" type="ORF">C3744_12330</name>
</gene>
<dbReference type="EMBL" id="PQWM01000009">
    <property type="protein sequence ID" value="RDZ14677.1"/>
    <property type="molecule type" value="Genomic_DNA"/>
</dbReference>
<evidence type="ECO:0000313" key="2">
    <source>
        <dbReference type="EMBL" id="RDZ14677.1"/>
    </source>
</evidence>
<evidence type="ECO:0000259" key="1">
    <source>
        <dbReference type="Pfam" id="PF04230"/>
    </source>
</evidence>
<keyword evidence="2" id="KW-0808">Transferase</keyword>
<protein>
    <submittedName>
        <fullName evidence="2">Polysaccharide pyruvyl transferase family protein</fullName>
    </submittedName>
</protein>
<proteinExistence type="predicted"/>
<name>A0A2B9STW4_PRIMG</name>
<dbReference type="RefSeq" id="WP_098792465.1">
    <property type="nucleotide sequence ID" value="NZ_CP187630.1"/>
</dbReference>
<comment type="caution">
    <text evidence="2">The sequence shown here is derived from an EMBL/GenBank/DDBJ whole genome shotgun (WGS) entry which is preliminary data.</text>
</comment>
<dbReference type="PANTHER" id="PTHR36836:SF1">
    <property type="entry name" value="COLANIC ACID BIOSYNTHESIS PROTEIN WCAK"/>
    <property type="match status" value="1"/>
</dbReference>
<dbReference type="InterPro" id="IPR007345">
    <property type="entry name" value="Polysacch_pyruvyl_Trfase"/>
</dbReference>